<evidence type="ECO:0000313" key="10">
    <source>
        <dbReference type="EMBL" id="MBB5533423.1"/>
    </source>
</evidence>
<gene>
    <name evidence="10" type="ORF">GGD55_000084</name>
</gene>
<dbReference type="AlphaFoldDB" id="A0A7W8U611"/>
<dbReference type="Pfam" id="PF12698">
    <property type="entry name" value="ABC2_membrane_3"/>
    <property type="match status" value="1"/>
</dbReference>
<dbReference type="InterPro" id="IPR047817">
    <property type="entry name" value="ABC2_TM_bact-type"/>
</dbReference>
<feature type="transmembrane region" description="Helical" evidence="8">
    <location>
        <begin position="231"/>
        <end position="255"/>
    </location>
</feature>
<dbReference type="RefSeq" id="WP_018323689.1">
    <property type="nucleotide sequence ID" value="NZ_JACHBK010000001.1"/>
</dbReference>
<evidence type="ECO:0000256" key="4">
    <source>
        <dbReference type="ARBA" id="ARBA00022475"/>
    </source>
</evidence>
<dbReference type="PROSITE" id="PS51012">
    <property type="entry name" value="ABC_TM2"/>
    <property type="match status" value="1"/>
</dbReference>
<keyword evidence="4" id="KW-1003">Cell membrane</keyword>
<feature type="domain" description="ABC transmembrane type-2" evidence="9">
    <location>
        <begin position="124"/>
        <end position="375"/>
    </location>
</feature>
<dbReference type="GO" id="GO:0005886">
    <property type="term" value="C:plasma membrane"/>
    <property type="evidence" value="ECO:0007669"/>
    <property type="project" value="UniProtKB-SubCell"/>
</dbReference>
<keyword evidence="7 8" id="KW-0472">Membrane</keyword>
<dbReference type="EMBL" id="JACHBK010000001">
    <property type="protein sequence ID" value="MBB5533423.1"/>
    <property type="molecule type" value="Genomic_DNA"/>
</dbReference>
<dbReference type="InterPro" id="IPR051449">
    <property type="entry name" value="ABC-2_transporter_component"/>
</dbReference>
<name>A0A7W8U611_9HYPH</name>
<keyword evidence="6 8" id="KW-1133">Transmembrane helix</keyword>
<evidence type="ECO:0000256" key="1">
    <source>
        <dbReference type="ARBA" id="ARBA00004651"/>
    </source>
</evidence>
<proteinExistence type="inferred from homology"/>
<evidence type="ECO:0000256" key="6">
    <source>
        <dbReference type="ARBA" id="ARBA00022989"/>
    </source>
</evidence>
<feature type="transmembrane region" description="Helical" evidence="8">
    <location>
        <begin position="262"/>
        <end position="285"/>
    </location>
</feature>
<evidence type="ECO:0000256" key="5">
    <source>
        <dbReference type="ARBA" id="ARBA00022692"/>
    </source>
</evidence>
<organism evidence="10 11">
    <name type="scientific">Rhizobium giardinii</name>
    <dbReference type="NCBI Taxonomy" id="56731"/>
    <lineage>
        <taxon>Bacteria</taxon>
        <taxon>Pseudomonadati</taxon>
        <taxon>Pseudomonadota</taxon>
        <taxon>Alphaproteobacteria</taxon>
        <taxon>Hyphomicrobiales</taxon>
        <taxon>Rhizobiaceae</taxon>
        <taxon>Rhizobium/Agrobacterium group</taxon>
        <taxon>Rhizobium</taxon>
    </lineage>
</organism>
<keyword evidence="3" id="KW-0813">Transport</keyword>
<feature type="transmembrane region" description="Helical" evidence="8">
    <location>
        <begin position="31"/>
        <end position="49"/>
    </location>
</feature>
<sequence length="377" mass="41382">MSTSPTSDRIRRFAALVRKESYQAVRDPSTTLIAFVLPLILLFLFGYGVSLDTTRTRVGLVMEETTPLTQSLAASFQASRYFAVATNRDRRVFEEDLVNGRIRGILVIPASFTTDYAAGNHPQVQVIVDGSEPNTANFVQNYAQGAVANWERQRQALMAEGAPAISIEQRFWFNPELTSRYFLVPGSIAIVMTLVGTLLTSLVVAREWERGTMEAMMATPVTAVELLIGKIFPYFLLGLAAMTLCVLLAVFLFGVPFRGSVVALYALSATFLVPALGQGLLISAATKNQFLASQLALITAFLPAFLLSGFLFEINSMPTVIQWITFIVPARYLIPSLQTVFLAGDIWPMFLHSIAVMLTIGAVFFLAAARSTRKRIG</sequence>
<dbReference type="InterPro" id="IPR013525">
    <property type="entry name" value="ABC2_TM"/>
</dbReference>
<dbReference type="Gene3D" id="3.40.1710.10">
    <property type="entry name" value="abc type-2 transporter like domain"/>
    <property type="match status" value="1"/>
</dbReference>
<evidence type="ECO:0000259" key="9">
    <source>
        <dbReference type="PROSITE" id="PS51012"/>
    </source>
</evidence>
<keyword evidence="11" id="KW-1185">Reference proteome</keyword>
<dbReference type="PANTHER" id="PTHR30294:SF29">
    <property type="entry name" value="MULTIDRUG ABC TRANSPORTER PERMEASE YBHS-RELATED"/>
    <property type="match status" value="1"/>
</dbReference>
<evidence type="ECO:0000256" key="7">
    <source>
        <dbReference type="ARBA" id="ARBA00023136"/>
    </source>
</evidence>
<keyword evidence="5 8" id="KW-0812">Transmembrane</keyword>
<feature type="transmembrane region" description="Helical" evidence="8">
    <location>
        <begin position="324"/>
        <end position="343"/>
    </location>
</feature>
<dbReference type="Proteomes" id="UP000585507">
    <property type="component" value="Unassembled WGS sequence"/>
</dbReference>
<evidence type="ECO:0000256" key="3">
    <source>
        <dbReference type="ARBA" id="ARBA00022448"/>
    </source>
</evidence>
<accession>A0A7W8U611</accession>
<evidence type="ECO:0000256" key="2">
    <source>
        <dbReference type="ARBA" id="ARBA00007783"/>
    </source>
</evidence>
<dbReference type="GO" id="GO:0140359">
    <property type="term" value="F:ABC-type transporter activity"/>
    <property type="evidence" value="ECO:0007669"/>
    <property type="project" value="InterPro"/>
</dbReference>
<evidence type="ECO:0000313" key="11">
    <source>
        <dbReference type="Proteomes" id="UP000585507"/>
    </source>
</evidence>
<protein>
    <submittedName>
        <fullName evidence="10">ABC-2 type transport system permease protein</fullName>
    </submittedName>
</protein>
<feature type="transmembrane region" description="Helical" evidence="8">
    <location>
        <begin position="349"/>
        <end position="369"/>
    </location>
</feature>
<evidence type="ECO:0000256" key="8">
    <source>
        <dbReference type="SAM" id="Phobius"/>
    </source>
</evidence>
<dbReference type="PANTHER" id="PTHR30294">
    <property type="entry name" value="MEMBRANE COMPONENT OF ABC TRANSPORTER YHHJ-RELATED"/>
    <property type="match status" value="1"/>
</dbReference>
<comment type="caution">
    <text evidence="10">The sequence shown here is derived from an EMBL/GenBank/DDBJ whole genome shotgun (WGS) entry which is preliminary data.</text>
</comment>
<feature type="transmembrane region" description="Helical" evidence="8">
    <location>
        <begin position="291"/>
        <end position="312"/>
    </location>
</feature>
<reference evidence="10 11" key="1">
    <citation type="submission" date="2020-08" db="EMBL/GenBank/DDBJ databases">
        <title>Genomic Encyclopedia of Type Strains, Phase IV (KMG-V): Genome sequencing to study the core and pangenomes of soil and plant-associated prokaryotes.</title>
        <authorList>
            <person name="Whitman W."/>
        </authorList>
    </citation>
    <scope>NUCLEOTIDE SEQUENCE [LARGE SCALE GENOMIC DNA]</scope>
    <source>
        <strain evidence="10 11">SEMIA 4084</strain>
    </source>
</reference>
<comment type="similarity">
    <text evidence="2">Belongs to the ABC-2 integral membrane protein family.</text>
</comment>
<feature type="transmembrane region" description="Helical" evidence="8">
    <location>
        <begin position="181"/>
        <end position="204"/>
    </location>
</feature>
<comment type="subcellular location">
    <subcellularLocation>
        <location evidence="1">Cell membrane</location>
        <topology evidence="1">Multi-pass membrane protein</topology>
    </subcellularLocation>
</comment>